<feature type="transmembrane region" description="Helical" evidence="1">
    <location>
        <begin position="102"/>
        <end position="124"/>
    </location>
</feature>
<feature type="transmembrane region" description="Helical" evidence="1">
    <location>
        <begin position="47"/>
        <end position="65"/>
    </location>
</feature>
<gene>
    <name evidence="2" type="ORF">ILUMI_25945</name>
</gene>
<dbReference type="Proteomes" id="UP000801492">
    <property type="component" value="Unassembled WGS sequence"/>
</dbReference>
<keyword evidence="1" id="KW-0472">Membrane</keyword>
<dbReference type="EMBL" id="VTPC01091004">
    <property type="protein sequence ID" value="KAF2880228.1"/>
    <property type="molecule type" value="Genomic_DNA"/>
</dbReference>
<comment type="caution">
    <text evidence="2">The sequence shown here is derived from an EMBL/GenBank/DDBJ whole genome shotgun (WGS) entry which is preliminary data.</text>
</comment>
<protein>
    <submittedName>
        <fullName evidence="2">Uncharacterized protein</fullName>
    </submittedName>
</protein>
<keyword evidence="1" id="KW-0812">Transmembrane</keyword>
<organism evidence="2 3">
    <name type="scientific">Ignelater luminosus</name>
    <name type="common">Cucubano</name>
    <name type="synonym">Pyrophorus luminosus</name>
    <dbReference type="NCBI Taxonomy" id="2038154"/>
    <lineage>
        <taxon>Eukaryota</taxon>
        <taxon>Metazoa</taxon>
        <taxon>Ecdysozoa</taxon>
        <taxon>Arthropoda</taxon>
        <taxon>Hexapoda</taxon>
        <taxon>Insecta</taxon>
        <taxon>Pterygota</taxon>
        <taxon>Neoptera</taxon>
        <taxon>Endopterygota</taxon>
        <taxon>Coleoptera</taxon>
        <taxon>Polyphaga</taxon>
        <taxon>Elateriformia</taxon>
        <taxon>Elateroidea</taxon>
        <taxon>Elateridae</taxon>
        <taxon>Agrypninae</taxon>
        <taxon>Pyrophorini</taxon>
        <taxon>Ignelater</taxon>
    </lineage>
</organism>
<dbReference type="AlphaFoldDB" id="A0A8K0FZF3"/>
<keyword evidence="3" id="KW-1185">Reference proteome</keyword>
<reference evidence="2" key="1">
    <citation type="submission" date="2019-08" db="EMBL/GenBank/DDBJ databases">
        <title>The genome of the North American firefly Photinus pyralis.</title>
        <authorList>
            <consortium name="Photinus pyralis genome working group"/>
            <person name="Fallon T.R."/>
            <person name="Sander Lower S.E."/>
            <person name="Weng J.-K."/>
        </authorList>
    </citation>
    <scope>NUCLEOTIDE SEQUENCE</scope>
    <source>
        <strain evidence="2">TRF0915ILg1</strain>
        <tissue evidence="2">Whole body</tissue>
    </source>
</reference>
<evidence type="ECO:0000256" key="1">
    <source>
        <dbReference type="SAM" id="Phobius"/>
    </source>
</evidence>
<evidence type="ECO:0000313" key="2">
    <source>
        <dbReference type="EMBL" id="KAF2880228.1"/>
    </source>
</evidence>
<accession>A0A8K0FZF3</accession>
<keyword evidence="1" id="KW-1133">Transmembrane helix</keyword>
<evidence type="ECO:0000313" key="3">
    <source>
        <dbReference type="Proteomes" id="UP000801492"/>
    </source>
</evidence>
<name>A0A8K0FZF3_IGNLU</name>
<proteinExistence type="predicted"/>
<sequence length="148" mass="16760">MTDNVQGRNLGIKVQAHQSSTQETLLRSEDCRSLSNETRLRQSQYNIGLYALALLVCAGSPYKHFPVEFEQELPEEQGLPQREEERPPVEQPQQSLSDYLCMVFVGTFVALPIGLAAWTFLLFVKNTVSEVQHVLNNFFDNNTISSLL</sequence>